<protein>
    <submittedName>
        <fullName evidence="2">Predicted nuclease of the RNAse H fold, HicB family</fullName>
    </submittedName>
</protein>
<dbReference type="InterPro" id="IPR035069">
    <property type="entry name" value="TTHA1013/TTHA0281-like"/>
</dbReference>
<dbReference type="Proteomes" id="UP000184394">
    <property type="component" value="Unassembled WGS sequence"/>
</dbReference>
<evidence type="ECO:0000313" key="3">
    <source>
        <dbReference type="Proteomes" id="UP000184394"/>
    </source>
</evidence>
<accession>A0A1M7MH44</accession>
<dbReference type="AlphaFoldDB" id="A0A1M7MH44"/>
<dbReference type="InterPro" id="IPR031807">
    <property type="entry name" value="HicB-like"/>
</dbReference>
<dbReference type="Pfam" id="PF15919">
    <property type="entry name" value="HicB_lk_antitox"/>
    <property type="match status" value="1"/>
</dbReference>
<dbReference type="PANTHER" id="PTHR34504">
    <property type="entry name" value="ANTITOXIN HICB"/>
    <property type="match status" value="1"/>
</dbReference>
<evidence type="ECO:0000259" key="1">
    <source>
        <dbReference type="Pfam" id="PF15919"/>
    </source>
</evidence>
<dbReference type="OrthoDB" id="5419659at2"/>
<feature type="domain" description="HicB-like antitoxin of toxin-antitoxin system" evidence="1">
    <location>
        <begin position="8"/>
        <end position="91"/>
    </location>
</feature>
<reference evidence="2 3" key="1">
    <citation type="submission" date="2016-11" db="EMBL/GenBank/DDBJ databases">
        <authorList>
            <person name="Jaros S."/>
            <person name="Januszkiewicz K."/>
            <person name="Wedrychowicz H."/>
        </authorList>
    </citation>
    <scope>NUCLEOTIDE SEQUENCE [LARGE SCALE GENOMIC DNA]</scope>
    <source>
        <strain evidence="2 3">Y1</strain>
    </source>
</reference>
<proteinExistence type="predicted"/>
<dbReference type="SUPFAM" id="SSF143100">
    <property type="entry name" value="TTHA1013/TTHA0281-like"/>
    <property type="match status" value="1"/>
</dbReference>
<organism evidence="2 3">
    <name type="scientific">Ruminococcus flavefaciens</name>
    <dbReference type="NCBI Taxonomy" id="1265"/>
    <lineage>
        <taxon>Bacteria</taxon>
        <taxon>Bacillati</taxon>
        <taxon>Bacillota</taxon>
        <taxon>Clostridia</taxon>
        <taxon>Eubacteriales</taxon>
        <taxon>Oscillospiraceae</taxon>
        <taxon>Ruminococcus</taxon>
    </lineage>
</organism>
<gene>
    <name evidence="2" type="ORF">SAMN04487860_12249</name>
</gene>
<sequence>MAKYAYPAIFKAEKSGYSVSFPDISGCFTQGDTLEEAKDNSKDALCLMLYDIEEKGEAIPEVSKLKEIQAKCKDIACIINCDTSEYRSHFKKLGLH</sequence>
<dbReference type="EMBL" id="FRCT01000022">
    <property type="protein sequence ID" value="SHM90154.1"/>
    <property type="molecule type" value="Genomic_DNA"/>
</dbReference>
<dbReference type="InterPro" id="IPR051404">
    <property type="entry name" value="TA_system_antitoxin"/>
</dbReference>
<name>A0A1M7MH44_RUMFL</name>
<dbReference type="Gene3D" id="3.30.160.250">
    <property type="match status" value="1"/>
</dbReference>
<evidence type="ECO:0000313" key="2">
    <source>
        <dbReference type="EMBL" id="SHM90154.1"/>
    </source>
</evidence>
<dbReference type="RefSeq" id="WP_072952435.1">
    <property type="nucleotide sequence ID" value="NZ_FRCT01000022.1"/>
</dbReference>
<dbReference type="PANTHER" id="PTHR34504:SF4">
    <property type="entry name" value="ANTITOXIN HICB"/>
    <property type="match status" value="1"/>
</dbReference>